<name>A0A0G4KSB2_VERLO</name>
<dbReference type="STRING" id="100787.A0A0G4KSB2"/>
<proteinExistence type="predicted"/>
<evidence type="ECO:0000313" key="1">
    <source>
        <dbReference type="EMBL" id="CRK12531.1"/>
    </source>
</evidence>
<dbReference type="AlphaFoldDB" id="A0A0G4KSB2"/>
<accession>A0A0G4KSB2</accession>
<organism evidence="1 2">
    <name type="scientific">Verticillium longisporum</name>
    <name type="common">Verticillium dahliae var. longisporum</name>
    <dbReference type="NCBI Taxonomy" id="100787"/>
    <lineage>
        <taxon>Eukaryota</taxon>
        <taxon>Fungi</taxon>
        <taxon>Dikarya</taxon>
        <taxon>Ascomycota</taxon>
        <taxon>Pezizomycotina</taxon>
        <taxon>Sordariomycetes</taxon>
        <taxon>Hypocreomycetidae</taxon>
        <taxon>Glomerellales</taxon>
        <taxon>Plectosphaerellaceae</taxon>
        <taxon>Verticillium</taxon>
    </lineage>
</organism>
<sequence length="154" mass="17382">MASISPSAILRQRIEATVKSFLATFEDGSIQNDASIINRDVTDDCKRYLLPAPLRQAFGLPDDFFFDNTKFQETFAKDISVLKFRNNVLSDLAIDTEARRAAFTAIAEVHEKTGEMYLSESAWFLYFNEDGSKVEKVTEFCDKDTIVRMAQASA</sequence>
<evidence type="ECO:0000313" key="2">
    <source>
        <dbReference type="Proteomes" id="UP000044602"/>
    </source>
</evidence>
<dbReference type="Proteomes" id="UP000044602">
    <property type="component" value="Unassembled WGS sequence"/>
</dbReference>
<dbReference type="EMBL" id="CVQH01003891">
    <property type="protein sequence ID" value="CRK12531.1"/>
    <property type="molecule type" value="Genomic_DNA"/>
</dbReference>
<evidence type="ECO:0008006" key="3">
    <source>
        <dbReference type="Google" id="ProtNLM"/>
    </source>
</evidence>
<keyword evidence="2" id="KW-1185">Reference proteome</keyword>
<gene>
    <name evidence="1" type="ORF">BN1708_010532</name>
</gene>
<reference evidence="1 2" key="1">
    <citation type="submission" date="2015-05" db="EMBL/GenBank/DDBJ databases">
        <authorList>
            <person name="Wang D.B."/>
            <person name="Wang M."/>
        </authorList>
    </citation>
    <scope>NUCLEOTIDE SEQUENCE [LARGE SCALE GENOMIC DNA]</scope>
    <source>
        <strain evidence="1">VL1</strain>
    </source>
</reference>
<feature type="non-terminal residue" evidence="1">
    <location>
        <position position="154"/>
    </location>
</feature>
<protein>
    <recommendedName>
        <fullName evidence="3">SnoaL-like domain-containing protein</fullName>
    </recommendedName>
</protein>